<name>A0ABD1LCM3_9FABA</name>
<reference evidence="2 3" key="1">
    <citation type="submission" date="2024-08" db="EMBL/GenBank/DDBJ databases">
        <title>Insights into the chromosomal genome structure of Flemingia macrophylla.</title>
        <authorList>
            <person name="Ding Y."/>
            <person name="Zhao Y."/>
            <person name="Bi W."/>
            <person name="Wu M."/>
            <person name="Zhao G."/>
            <person name="Gong Y."/>
            <person name="Li W."/>
            <person name="Zhang P."/>
        </authorList>
    </citation>
    <scope>NUCLEOTIDE SEQUENCE [LARGE SCALE GENOMIC DNA]</scope>
    <source>
        <strain evidence="2">DYQJB</strain>
        <tissue evidence="2">Leaf</tissue>
    </source>
</reference>
<keyword evidence="1" id="KW-0472">Membrane</keyword>
<organism evidence="2 3">
    <name type="scientific">Flemingia macrophylla</name>
    <dbReference type="NCBI Taxonomy" id="520843"/>
    <lineage>
        <taxon>Eukaryota</taxon>
        <taxon>Viridiplantae</taxon>
        <taxon>Streptophyta</taxon>
        <taxon>Embryophyta</taxon>
        <taxon>Tracheophyta</taxon>
        <taxon>Spermatophyta</taxon>
        <taxon>Magnoliopsida</taxon>
        <taxon>eudicotyledons</taxon>
        <taxon>Gunneridae</taxon>
        <taxon>Pentapetalae</taxon>
        <taxon>rosids</taxon>
        <taxon>fabids</taxon>
        <taxon>Fabales</taxon>
        <taxon>Fabaceae</taxon>
        <taxon>Papilionoideae</taxon>
        <taxon>50 kb inversion clade</taxon>
        <taxon>NPAAA clade</taxon>
        <taxon>indigoferoid/millettioid clade</taxon>
        <taxon>Phaseoleae</taxon>
        <taxon>Flemingia</taxon>
    </lineage>
</organism>
<dbReference type="EMBL" id="JBGMDY010000010">
    <property type="protein sequence ID" value="KAL2321285.1"/>
    <property type="molecule type" value="Genomic_DNA"/>
</dbReference>
<sequence length="76" mass="8798">MNPFLLLLPVSPILISGQSYHIFSFNVHSHYNINHYVSLLISFFVLVDFMVILCEKSFYIIKCDPLLCFKLNENGS</sequence>
<proteinExistence type="predicted"/>
<comment type="caution">
    <text evidence="2">The sequence shown here is derived from an EMBL/GenBank/DDBJ whole genome shotgun (WGS) entry which is preliminary data.</text>
</comment>
<keyword evidence="1" id="KW-0812">Transmembrane</keyword>
<keyword evidence="3" id="KW-1185">Reference proteome</keyword>
<keyword evidence="1" id="KW-1133">Transmembrane helix</keyword>
<dbReference type="Proteomes" id="UP001603857">
    <property type="component" value="Unassembled WGS sequence"/>
</dbReference>
<evidence type="ECO:0000313" key="2">
    <source>
        <dbReference type="EMBL" id="KAL2321285.1"/>
    </source>
</evidence>
<feature type="transmembrane region" description="Helical" evidence="1">
    <location>
        <begin position="35"/>
        <end position="54"/>
    </location>
</feature>
<dbReference type="AlphaFoldDB" id="A0ABD1LCM3"/>
<evidence type="ECO:0000313" key="3">
    <source>
        <dbReference type="Proteomes" id="UP001603857"/>
    </source>
</evidence>
<protein>
    <submittedName>
        <fullName evidence="2">Uncharacterized protein</fullName>
    </submittedName>
</protein>
<gene>
    <name evidence="2" type="ORF">Fmac_030254</name>
</gene>
<evidence type="ECO:0000256" key="1">
    <source>
        <dbReference type="SAM" id="Phobius"/>
    </source>
</evidence>
<accession>A0ABD1LCM3</accession>